<evidence type="ECO:0000259" key="2">
    <source>
        <dbReference type="PROSITE" id="PS50826"/>
    </source>
</evidence>
<proteinExistence type="predicted"/>
<dbReference type="InterPro" id="IPR011993">
    <property type="entry name" value="PH-like_dom_sf"/>
</dbReference>
<dbReference type="SUPFAM" id="SSF50156">
    <property type="entry name" value="PDZ domain-like"/>
    <property type="match status" value="1"/>
</dbReference>
<sequence>MTQTPSQFQVLKTCILDVHENHIGKISDDQSLLRVLCEAVERAFRLGFHAGFRVRDYWCWMESLVQICRTERSFIHPSYEDSIKMVHESRSVTTSQGRGRLLIRILLQRGLLDVPVKFMQTHADYAAKFYEPSYSALGNEIFVQIFCSLVSEVCRLPFQLNLDNAEFLDETWQMPVFRQLEFVPCFKLGASLDLMDGHVVVMDLDPAGVAAEDNRIELGDILVTMYGKALRGSSSKIASLRSTHEGQPVPLGVQKARLADGDVYPPLKTLLMKFRADQLISFLNIDNKNLHCTATSDSNRCFFEANPNCRLLFIGQCDIGSDGSVRMINRSIVQVLMKRRPNEPLIPVHMELGEIGITVWEVEPKTGELVNQDRPLFRHSYPQIASCGRRTDGTNFLAYIVGQEACTVCTSFRCLVFEAVNQNESRSLISEIAHGFDRTHWTL</sequence>
<reference evidence="3 4" key="1">
    <citation type="submission" date="2019-07" db="EMBL/GenBank/DDBJ databases">
        <title>Annotation for the trematode Paragonimus westermani.</title>
        <authorList>
            <person name="Choi Y.-J."/>
        </authorList>
    </citation>
    <scope>NUCLEOTIDE SEQUENCE [LARGE SCALE GENOMIC DNA]</scope>
    <source>
        <strain evidence="3">180907_Pwestermani</strain>
    </source>
</reference>
<dbReference type="InterPro" id="IPR001478">
    <property type="entry name" value="PDZ"/>
</dbReference>
<dbReference type="OrthoDB" id="9044749at2759"/>
<keyword evidence="4" id="KW-1185">Reference proteome</keyword>
<feature type="domain" description="RUN" evidence="2">
    <location>
        <begin position="27"/>
        <end position="165"/>
    </location>
</feature>
<gene>
    <name evidence="3" type="ORF">P879_00379</name>
</gene>
<dbReference type="InterPro" id="IPR004012">
    <property type="entry name" value="Run_dom"/>
</dbReference>
<evidence type="ECO:0000259" key="1">
    <source>
        <dbReference type="PROSITE" id="PS50106"/>
    </source>
</evidence>
<dbReference type="CDD" id="cd17682">
    <property type="entry name" value="RUN_RUFY4_like"/>
    <property type="match status" value="1"/>
</dbReference>
<dbReference type="InterPro" id="IPR036034">
    <property type="entry name" value="PDZ_sf"/>
</dbReference>
<evidence type="ECO:0008006" key="5">
    <source>
        <dbReference type="Google" id="ProtNLM"/>
    </source>
</evidence>
<evidence type="ECO:0000313" key="3">
    <source>
        <dbReference type="EMBL" id="KAF8571823.1"/>
    </source>
</evidence>
<dbReference type="Proteomes" id="UP000699462">
    <property type="component" value="Unassembled WGS sequence"/>
</dbReference>
<feature type="domain" description="PDZ" evidence="1">
    <location>
        <begin position="188"/>
        <end position="257"/>
    </location>
</feature>
<accession>A0A8T0DVS5</accession>
<dbReference type="Pfam" id="PF02759">
    <property type="entry name" value="RUN"/>
    <property type="match status" value="1"/>
</dbReference>
<dbReference type="Gene3D" id="2.30.42.10">
    <property type="match status" value="1"/>
</dbReference>
<dbReference type="SUPFAM" id="SSF140741">
    <property type="entry name" value="RUN domain-like"/>
    <property type="match status" value="1"/>
</dbReference>
<dbReference type="Gene3D" id="1.20.58.900">
    <property type="match status" value="1"/>
</dbReference>
<organism evidence="3 4">
    <name type="scientific">Paragonimus westermani</name>
    <dbReference type="NCBI Taxonomy" id="34504"/>
    <lineage>
        <taxon>Eukaryota</taxon>
        <taxon>Metazoa</taxon>
        <taxon>Spiralia</taxon>
        <taxon>Lophotrochozoa</taxon>
        <taxon>Platyhelminthes</taxon>
        <taxon>Trematoda</taxon>
        <taxon>Digenea</taxon>
        <taxon>Plagiorchiida</taxon>
        <taxon>Troglotremata</taxon>
        <taxon>Troglotrematidae</taxon>
        <taxon>Paragonimus</taxon>
    </lineage>
</organism>
<dbReference type="Gene3D" id="2.30.29.30">
    <property type="entry name" value="Pleckstrin-homology domain (PH domain)/Phosphotyrosine-binding domain (PTB)"/>
    <property type="match status" value="1"/>
</dbReference>
<protein>
    <recommendedName>
        <fullName evidence="5">RUN domain-containing protein</fullName>
    </recommendedName>
</protein>
<name>A0A8T0DVS5_9TREM</name>
<comment type="caution">
    <text evidence="3">The sequence shown here is derived from an EMBL/GenBank/DDBJ whole genome shotgun (WGS) entry which is preliminary data.</text>
</comment>
<dbReference type="SUPFAM" id="SSF50729">
    <property type="entry name" value="PH domain-like"/>
    <property type="match status" value="1"/>
</dbReference>
<dbReference type="PROSITE" id="PS50826">
    <property type="entry name" value="RUN"/>
    <property type="match status" value="1"/>
</dbReference>
<dbReference type="AlphaFoldDB" id="A0A8T0DVS5"/>
<evidence type="ECO:0000313" key="4">
    <source>
        <dbReference type="Proteomes" id="UP000699462"/>
    </source>
</evidence>
<dbReference type="PANTHER" id="PTHR46753">
    <property type="entry name" value="FYVE AND COILED-COIL DOMAIN-CONTAINING PROTEIN 1"/>
    <property type="match status" value="1"/>
</dbReference>
<dbReference type="PROSITE" id="PS50106">
    <property type="entry name" value="PDZ"/>
    <property type="match status" value="1"/>
</dbReference>
<dbReference type="EMBL" id="JTDF01000303">
    <property type="protein sequence ID" value="KAF8571823.1"/>
    <property type="molecule type" value="Genomic_DNA"/>
</dbReference>
<dbReference type="InterPro" id="IPR037213">
    <property type="entry name" value="Run_dom_sf"/>
</dbReference>
<dbReference type="PANTHER" id="PTHR46753:SF3">
    <property type="entry name" value="PDZ DOMAIN-CONTAINING PROTEIN"/>
    <property type="match status" value="1"/>
</dbReference>